<protein>
    <recommendedName>
        <fullName evidence="7">Glycosyl hydrolase family 95 N-terminal domain-containing protein</fullName>
    </recommendedName>
</protein>
<dbReference type="InterPro" id="IPR013780">
    <property type="entry name" value="Glyco_hydro_b"/>
</dbReference>
<dbReference type="InterPro" id="IPR049053">
    <property type="entry name" value="AFCA-like_C"/>
</dbReference>
<keyword evidence="1" id="KW-0732">Signal</keyword>
<dbReference type="InterPro" id="IPR012341">
    <property type="entry name" value="6hp_glycosidase-like_sf"/>
</dbReference>
<evidence type="ECO:0000256" key="1">
    <source>
        <dbReference type="SAM" id="SignalP"/>
    </source>
</evidence>
<sequence>MKMNRLLYCAIIQVFVTCVRATDKVFWYDSPAANAMEQAVPVGNGRIGGLVFGITEREKIVVNEVTLWTGDDNPSQQYGGPGFGDYQTLGNLIIDLPDHKDHSQYKRALDIGDAVATVDYESHGVQYKREVFASHPSEVMVVRLTANKGGSYTGRIELEDSHKTGLRAADNSISADGKLQNGLRFAWKVSAHNTGGNLKVNGALIEFNGCDSLTLIVSAGTDYVFDDSKKFKSGEDPLNHVNDWISKAGAKSYDALKTEHLNDFHGLFNRVDLDLGQSSGQQQGLPTARRKVAAVNQFDPDFEEMFYQFGRYLMISSARTSLPPNLQGLWNDKNDPPWHADYHTDLNIQMNFWPAETANLGECHMTLFNLVRSQLNSWRQQTRKSDQLLTPLGKHSTKGVAVSGQHNIFGGMGGGMDIDKTDTAWYAQHFWEHYAFGMDKTYLKDIAYPFLKEVSEFWDEQLKTVTKGTKEQIGKLVVPNGWSPEHGPKEDGCSYNNEIVWDLYTNYIQAADALGVDKEFRDKIAGERDKILWPGIGSFGQVMEWMEEQPGEKTDHHRHTSHLFGVYPGRQITPESNPALAKASLVSLAARGIDPSTDVTEWSYAWRSALYARLRDAENAHHLFRELMTERNTHPNMFGRQPSMQIDANFGITAAVAEFLLQSHADVVEVLPALPKDWKTGHAKGLKARGGHQLDIYFENNSLKSVTINSVVASDMKIKYGNNVKTIKVTPGKATNLDHNLNPI</sequence>
<dbReference type="Pfam" id="PF22124">
    <property type="entry name" value="Glyco_hydro_95_cat"/>
    <property type="match status" value="1"/>
</dbReference>
<dbReference type="InterPro" id="IPR016518">
    <property type="entry name" value="Alpha-L-fucosidase"/>
</dbReference>
<feature type="chain" id="PRO_5035592383" description="Glycosyl hydrolase family 95 N-terminal domain-containing protein" evidence="1">
    <location>
        <begin position="22"/>
        <end position="744"/>
    </location>
</feature>
<dbReference type="EMBL" id="OC923254">
    <property type="protein sequence ID" value="CAD7654733.1"/>
    <property type="molecule type" value="Genomic_DNA"/>
</dbReference>
<reference evidence="5" key="1">
    <citation type="submission" date="2020-11" db="EMBL/GenBank/DDBJ databases">
        <authorList>
            <person name="Tran Van P."/>
        </authorList>
    </citation>
    <scope>NUCLEOTIDE SEQUENCE</scope>
</reference>
<evidence type="ECO:0000313" key="6">
    <source>
        <dbReference type="Proteomes" id="UP000728032"/>
    </source>
</evidence>
<dbReference type="EMBL" id="CAJPVJ010008429">
    <property type="protein sequence ID" value="CAG2171920.1"/>
    <property type="molecule type" value="Genomic_DNA"/>
</dbReference>
<feature type="domain" description="Glycosyl hydrolase family 95 N-terminal" evidence="2">
    <location>
        <begin position="27"/>
        <end position="79"/>
    </location>
</feature>
<name>A0A7R9M6X4_9ACAR</name>
<feature type="domain" description="Glycosyl hydrolase family 95 N-terminal" evidence="2">
    <location>
        <begin position="85"/>
        <end position="224"/>
    </location>
</feature>
<feature type="domain" description="Glycosyl hydrolase family 95 catalytic" evidence="4">
    <location>
        <begin position="252"/>
        <end position="660"/>
    </location>
</feature>
<proteinExistence type="predicted"/>
<dbReference type="OrthoDB" id="2848340at2759"/>
<evidence type="ECO:0008006" key="7">
    <source>
        <dbReference type="Google" id="ProtNLM"/>
    </source>
</evidence>
<dbReference type="SUPFAM" id="SSF48208">
    <property type="entry name" value="Six-hairpin glycosidases"/>
    <property type="match status" value="1"/>
</dbReference>
<dbReference type="Gene3D" id="1.50.10.10">
    <property type="match status" value="1"/>
</dbReference>
<evidence type="ECO:0000313" key="5">
    <source>
        <dbReference type="EMBL" id="CAD7654733.1"/>
    </source>
</evidence>
<dbReference type="GO" id="GO:0005975">
    <property type="term" value="P:carbohydrate metabolic process"/>
    <property type="evidence" value="ECO:0007669"/>
    <property type="project" value="InterPro"/>
</dbReference>
<evidence type="ECO:0000259" key="4">
    <source>
        <dbReference type="Pfam" id="PF22124"/>
    </source>
</evidence>
<gene>
    <name evidence="5" type="ORF">ONB1V03_LOCUS11378</name>
</gene>
<organism evidence="5">
    <name type="scientific">Oppiella nova</name>
    <dbReference type="NCBI Taxonomy" id="334625"/>
    <lineage>
        <taxon>Eukaryota</taxon>
        <taxon>Metazoa</taxon>
        <taxon>Ecdysozoa</taxon>
        <taxon>Arthropoda</taxon>
        <taxon>Chelicerata</taxon>
        <taxon>Arachnida</taxon>
        <taxon>Acari</taxon>
        <taxon>Acariformes</taxon>
        <taxon>Sarcoptiformes</taxon>
        <taxon>Oribatida</taxon>
        <taxon>Brachypylina</taxon>
        <taxon>Oppioidea</taxon>
        <taxon>Oppiidae</taxon>
        <taxon>Oppiella</taxon>
    </lineage>
</organism>
<dbReference type="Proteomes" id="UP000728032">
    <property type="component" value="Unassembled WGS sequence"/>
</dbReference>
<evidence type="ECO:0000259" key="3">
    <source>
        <dbReference type="Pfam" id="PF21307"/>
    </source>
</evidence>
<evidence type="ECO:0000259" key="2">
    <source>
        <dbReference type="Pfam" id="PF14498"/>
    </source>
</evidence>
<feature type="signal peptide" evidence="1">
    <location>
        <begin position="1"/>
        <end position="21"/>
    </location>
</feature>
<accession>A0A7R9M6X4</accession>
<dbReference type="InterPro" id="IPR054363">
    <property type="entry name" value="GH95_cat"/>
</dbReference>
<dbReference type="Gene3D" id="2.60.40.1180">
    <property type="entry name" value="Golgi alpha-mannosidase II"/>
    <property type="match status" value="1"/>
</dbReference>
<dbReference type="AlphaFoldDB" id="A0A7R9M6X4"/>
<keyword evidence="6" id="KW-1185">Reference proteome</keyword>
<dbReference type="Pfam" id="PF14498">
    <property type="entry name" value="Glyco_hyd_65N_2"/>
    <property type="match status" value="2"/>
</dbReference>
<dbReference type="Pfam" id="PF21307">
    <property type="entry name" value="Glyco_hydro_95_C"/>
    <property type="match status" value="1"/>
</dbReference>
<dbReference type="GO" id="GO:0004560">
    <property type="term" value="F:alpha-L-fucosidase activity"/>
    <property type="evidence" value="ECO:0007669"/>
    <property type="project" value="InterPro"/>
</dbReference>
<dbReference type="PIRSF" id="PIRSF007663">
    <property type="entry name" value="UCP007663"/>
    <property type="match status" value="1"/>
</dbReference>
<dbReference type="PANTHER" id="PTHR31084">
    <property type="entry name" value="ALPHA-L-FUCOSIDASE 2"/>
    <property type="match status" value="1"/>
</dbReference>
<dbReference type="InterPro" id="IPR008928">
    <property type="entry name" value="6-hairpin_glycosidase_sf"/>
</dbReference>
<dbReference type="PANTHER" id="PTHR31084:SF19">
    <property type="entry name" value="GLYCOSYL HYDROLASE FAMILY 95 N-TERMINAL DOMAIN-CONTAINING PROTEIN"/>
    <property type="match status" value="1"/>
</dbReference>
<dbReference type="Gene3D" id="2.70.98.50">
    <property type="entry name" value="putative glycoside hydrolase family protein from bacillus halodurans"/>
    <property type="match status" value="1"/>
</dbReference>
<dbReference type="InterPro" id="IPR027414">
    <property type="entry name" value="GH95_N_dom"/>
</dbReference>
<feature type="domain" description="Alpha fucosidase A-like C-terminal" evidence="3">
    <location>
        <begin position="662"/>
        <end position="727"/>
    </location>
</feature>